<dbReference type="Proteomes" id="UP001277967">
    <property type="component" value="Unassembled WGS sequence"/>
</dbReference>
<evidence type="ECO:0000313" key="8">
    <source>
        <dbReference type="Proteomes" id="UP001277967"/>
    </source>
</evidence>
<reference evidence="7 8" key="1">
    <citation type="submission" date="2023-11" db="EMBL/GenBank/DDBJ databases">
        <title>Genome sequence of Pseudomonas salmasensis Strain SLU99.</title>
        <authorList>
            <person name="Ghadamgahi F."/>
            <person name="Kalyandurg P.B."/>
            <person name="Catara V."/>
            <person name="Vetukuri R."/>
            <person name="Ghosh S."/>
        </authorList>
    </citation>
    <scope>NUCLEOTIDE SEQUENCE [LARGE SCALE GENOMIC DNA]</scope>
    <source>
        <strain evidence="7 8">SLU99</strain>
    </source>
</reference>
<keyword evidence="4" id="KW-0677">Repeat</keyword>
<evidence type="ECO:0000256" key="3">
    <source>
        <dbReference type="ARBA" id="ARBA00022679"/>
    </source>
</evidence>
<evidence type="ECO:0000256" key="6">
    <source>
        <dbReference type="ARBA" id="ARBA00023315"/>
    </source>
</evidence>
<evidence type="ECO:0000256" key="4">
    <source>
        <dbReference type="ARBA" id="ARBA00022737"/>
    </source>
</evidence>
<dbReference type="Gene3D" id="2.160.10.10">
    <property type="entry name" value="Hexapeptide repeat proteins"/>
    <property type="match status" value="1"/>
</dbReference>
<keyword evidence="1" id="KW-0444">Lipid biosynthesis</keyword>
<name>A0ABU5FLV7_9PSED</name>
<dbReference type="InterPro" id="IPR011004">
    <property type="entry name" value="Trimer_LpxA-like_sf"/>
</dbReference>
<dbReference type="RefSeq" id="WP_320748351.1">
    <property type="nucleotide sequence ID" value="NZ_CP152477.1"/>
</dbReference>
<dbReference type="EMBL" id="JAXGGE010000001">
    <property type="protein sequence ID" value="MDY4302201.1"/>
    <property type="molecule type" value="Genomic_DNA"/>
</dbReference>
<evidence type="ECO:0000256" key="5">
    <source>
        <dbReference type="ARBA" id="ARBA00023098"/>
    </source>
</evidence>
<evidence type="ECO:0000313" key="7">
    <source>
        <dbReference type="EMBL" id="MDY4302201.1"/>
    </source>
</evidence>
<keyword evidence="2" id="KW-0441">Lipid A biosynthesis</keyword>
<dbReference type="CDD" id="cd04647">
    <property type="entry name" value="LbH_MAT_like"/>
    <property type="match status" value="1"/>
</dbReference>
<sequence>MEPSMRSKYSTLDFFRLAWSFTTTKIFYSPARIIRQPTRIRGWENMSIGIGFTTGQYCRIEAANGKEGKKTLTIGSHVEINDACHIAALDSITIGNNVLIASQVYITDHDHGEITKEELLIHPNQRKLVYAPVVIEDDVWIGEKVAILKGVTVGKGSVIGAGAVVTKDVPPYSVAAGIPARILKTL</sequence>
<dbReference type="SUPFAM" id="SSF51161">
    <property type="entry name" value="Trimeric LpxA-like enzymes"/>
    <property type="match status" value="1"/>
</dbReference>
<dbReference type="InterPro" id="IPR018357">
    <property type="entry name" value="Hexapep_transf_CS"/>
</dbReference>
<keyword evidence="5" id="KW-0443">Lipid metabolism</keyword>
<dbReference type="PROSITE" id="PS00101">
    <property type="entry name" value="HEXAPEP_TRANSFERASES"/>
    <property type="match status" value="1"/>
</dbReference>
<gene>
    <name evidence="7" type="ORF">SO486_19730</name>
</gene>
<dbReference type="Pfam" id="PF00132">
    <property type="entry name" value="Hexapep"/>
    <property type="match status" value="1"/>
</dbReference>
<accession>A0ABU5FLV7</accession>
<evidence type="ECO:0000256" key="2">
    <source>
        <dbReference type="ARBA" id="ARBA00022556"/>
    </source>
</evidence>
<dbReference type="InterPro" id="IPR001451">
    <property type="entry name" value="Hexapep"/>
</dbReference>
<keyword evidence="3" id="KW-0808">Transferase</keyword>
<keyword evidence="8" id="KW-1185">Reference proteome</keyword>
<evidence type="ECO:0000256" key="1">
    <source>
        <dbReference type="ARBA" id="ARBA00022516"/>
    </source>
</evidence>
<dbReference type="InterPro" id="IPR051159">
    <property type="entry name" value="Hexapeptide_acetyltransf"/>
</dbReference>
<dbReference type="PANTHER" id="PTHR23416">
    <property type="entry name" value="SIALIC ACID SYNTHASE-RELATED"/>
    <property type="match status" value="1"/>
</dbReference>
<organism evidence="7 8">
    <name type="scientific">Pseudomonas salmasensis</name>
    <dbReference type="NCBI Taxonomy" id="2745514"/>
    <lineage>
        <taxon>Bacteria</taxon>
        <taxon>Pseudomonadati</taxon>
        <taxon>Pseudomonadota</taxon>
        <taxon>Gammaproteobacteria</taxon>
        <taxon>Pseudomonadales</taxon>
        <taxon>Pseudomonadaceae</taxon>
        <taxon>Pseudomonas</taxon>
    </lineage>
</organism>
<dbReference type="PANTHER" id="PTHR23416:SF78">
    <property type="entry name" value="LIPOPOLYSACCHARIDE BIOSYNTHESIS O-ACETYL TRANSFERASE WBBJ-RELATED"/>
    <property type="match status" value="1"/>
</dbReference>
<protein>
    <submittedName>
        <fullName evidence="7">DapH/DapD/GlmU-related protein</fullName>
    </submittedName>
</protein>
<keyword evidence="6" id="KW-0012">Acyltransferase</keyword>
<comment type="caution">
    <text evidence="7">The sequence shown here is derived from an EMBL/GenBank/DDBJ whole genome shotgun (WGS) entry which is preliminary data.</text>
</comment>
<proteinExistence type="predicted"/>